<comment type="caution">
    <text evidence="2">The sequence shown here is derived from an EMBL/GenBank/DDBJ whole genome shotgun (WGS) entry which is preliminary data.</text>
</comment>
<name>A0A2S7N1X7_9BACI</name>
<dbReference type="GO" id="GO:1901135">
    <property type="term" value="P:carbohydrate derivative metabolic process"/>
    <property type="evidence" value="ECO:0007669"/>
    <property type="project" value="InterPro"/>
</dbReference>
<dbReference type="Proteomes" id="UP000239663">
    <property type="component" value="Unassembled WGS sequence"/>
</dbReference>
<dbReference type="GO" id="GO:0097367">
    <property type="term" value="F:carbohydrate derivative binding"/>
    <property type="evidence" value="ECO:0007669"/>
    <property type="project" value="InterPro"/>
</dbReference>
<evidence type="ECO:0000313" key="2">
    <source>
        <dbReference type="EMBL" id="PQD96091.1"/>
    </source>
</evidence>
<gene>
    <name evidence="2" type="ORF">CYL18_05680</name>
</gene>
<dbReference type="InterPro" id="IPR046348">
    <property type="entry name" value="SIS_dom_sf"/>
</dbReference>
<sequence length="181" mass="19880">MLKVFLTQLTGVYKKIEQEEQESIEDAARLLAQALTAKGQVYIHGFKEMEGIVSQAINGPEPLKGLKKLYSGQYMVQAQQRDRAIIFARSATEKEAVALAESLRGQHVPFVAVSQGIKPEEEGKPNLAEIADVHVDIKAARGLVPNEDGTRSGIPTLAAALFAYQGIIMAVDEILREYEEE</sequence>
<dbReference type="Pfam" id="PF10740">
    <property type="entry name" value="DUF2529"/>
    <property type="match status" value="1"/>
</dbReference>
<evidence type="ECO:0000259" key="1">
    <source>
        <dbReference type="Pfam" id="PF10740"/>
    </source>
</evidence>
<dbReference type="EMBL" id="PKOZ01000002">
    <property type="protein sequence ID" value="PQD96091.1"/>
    <property type="molecule type" value="Genomic_DNA"/>
</dbReference>
<dbReference type="AlphaFoldDB" id="A0A2S7N1X7"/>
<accession>A0A2S7N1X7</accession>
<dbReference type="SUPFAM" id="SSF53697">
    <property type="entry name" value="SIS domain"/>
    <property type="match status" value="1"/>
</dbReference>
<dbReference type="RefSeq" id="WP_104848519.1">
    <property type="nucleotide sequence ID" value="NZ_PKOZ01000002.1"/>
</dbReference>
<dbReference type="OrthoDB" id="2737584at2"/>
<keyword evidence="3" id="KW-1185">Reference proteome</keyword>
<reference evidence="2 3" key="1">
    <citation type="submission" date="2017-12" db="EMBL/GenBank/DDBJ databases">
        <title>Taxonomic description and draft genome of Pradoshia cofamensis Gen. nov., sp. nov., a thermotolerant bacillale isolated from anterior gut of earthworm Eisenia fetida.</title>
        <authorList>
            <person name="Saha T."/>
            <person name="Chakraborty R."/>
        </authorList>
    </citation>
    <scope>NUCLEOTIDE SEQUENCE [LARGE SCALE GENOMIC DNA]</scope>
    <source>
        <strain evidence="2 3">EAG3</strain>
    </source>
</reference>
<dbReference type="Gene3D" id="3.40.50.10490">
    <property type="entry name" value="Glucose-6-phosphate isomerase like protein, domain 1"/>
    <property type="match status" value="1"/>
</dbReference>
<proteinExistence type="predicted"/>
<feature type="domain" description="DUF2529" evidence="1">
    <location>
        <begin position="1"/>
        <end position="175"/>
    </location>
</feature>
<organism evidence="2 3">
    <name type="scientific">Pradoshia eiseniae</name>
    <dbReference type="NCBI Taxonomy" id="2064768"/>
    <lineage>
        <taxon>Bacteria</taxon>
        <taxon>Bacillati</taxon>
        <taxon>Bacillota</taxon>
        <taxon>Bacilli</taxon>
        <taxon>Bacillales</taxon>
        <taxon>Bacillaceae</taxon>
        <taxon>Pradoshia</taxon>
    </lineage>
</organism>
<evidence type="ECO:0000313" key="3">
    <source>
        <dbReference type="Proteomes" id="UP000239663"/>
    </source>
</evidence>
<dbReference type="InterPro" id="IPR019676">
    <property type="entry name" value="DUF2529"/>
</dbReference>
<protein>
    <submittedName>
        <fullName evidence="2">DUF2529 domain-containing protein</fullName>
    </submittedName>
</protein>